<feature type="region of interest" description="Disordered" evidence="1">
    <location>
        <begin position="1"/>
        <end position="31"/>
    </location>
</feature>
<proteinExistence type="predicted"/>
<feature type="region of interest" description="Disordered" evidence="1">
    <location>
        <begin position="517"/>
        <end position="550"/>
    </location>
</feature>
<organism evidence="2 3">
    <name type="scientific">Vitrella brassicaformis (strain CCMP3155)</name>
    <dbReference type="NCBI Taxonomy" id="1169540"/>
    <lineage>
        <taxon>Eukaryota</taxon>
        <taxon>Sar</taxon>
        <taxon>Alveolata</taxon>
        <taxon>Colpodellida</taxon>
        <taxon>Vitrellaceae</taxon>
        <taxon>Vitrella</taxon>
    </lineage>
</organism>
<sequence>MSVDESGCGGSLSLPVKATDEPEGRFTRRRDSSECSGFSACSCITRRDLPQHSQPLTREKEVEGATRKAQLRKSRRHLVYFGLKPQASEDQMAMVGSAFAILLLPLIVTQLLPSGRAASFVAMEPQLVQWVEGHGGKVNKVQIQNEPSDDANEVIRGLVAVEPLADGEVWAEIPLKLCITFTRVCGADDEQFMSTPLAAGVADVAKASGDSALMEELTTQTWDARLTIALLYELRNTTSSFYRPYLESLPDPPILPADWPREMMPWTPGQGKGLQHAVSMLQLIDQICYGRISALLKALPADKRSQLEFSEAEYNAVHRLAVTRSVKVNHPTIGAAVPALVPLFDMVNHHHSPNVQFISADTDEDDKGDEDDTQMVLIGASGPIAAGVPLSHDYGLWGGEEGYIAQYGFLPPVAAEHAEEEAAFRLGTIEFLEDRVKDYADRHFPSRAAAIEDPLAIDCAWAVENVRAMETPLLDELKLTVPNIDLSDPVHSAAVKLIAKWTRRQLFKILGYPERGGQLPGEGNESSRYEADFTPFRPPRPTLSPGQATG</sequence>
<evidence type="ECO:0000313" key="2">
    <source>
        <dbReference type="EMBL" id="CEM15991.1"/>
    </source>
</evidence>
<dbReference type="GO" id="GO:0016279">
    <property type="term" value="F:protein-lysine N-methyltransferase activity"/>
    <property type="evidence" value="ECO:0007669"/>
    <property type="project" value="TreeGrafter"/>
</dbReference>
<protein>
    <recommendedName>
        <fullName evidence="4">SET domain-containing protein</fullName>
    </recommendedName>
</protein>
<evidence type="ECO:0000313" key="3">
    <source>
        <dbReference type="Proteomes" id="UP000041254"/>
    </source>
</evidence>
<name>A0A0G4FP35_VITBC</name>
<dbReference type="PhylomeDB" id="A0A0G4FP35"/>
<keyword evidence="3" id="KW-1185">Reference proteome</keyword>
<dbReference type="CDD" id="cd10527">
    <property type="entry name" value="SET_LSMT"/>
    <property type="match status" value="1"/>
</dbReference>
<dbReference type="InterPro" id="IPR046341">
    <property type="entry name" value="SET_dom_sf"/>
</dbReference>
<reference evidence="2 3" key="1">
    <citation type="submission" date="2014-11" db="EMBL/GenBank/DDBJ databases">
        <authorList>
            <person name="Zhu J."/>
            <person name="Qi W."/>
            <person name="Song R."/>
        </authorList>
    </citation>
    <scope>NUCLEOTIDE SEQUENCE [LARGE SCALE GENOMIC DNA]</scope>
</reference>
<feature type="compositionally biased region" description="Basic and acidic residues" evidence="1">
    <location>
        <begin position="18"/>
        <end position="31"/>
    </location>
</feature>
<evidence type="ECO:0000256" key="1">
    <source>
        <dbReference type="SAM" id="MobiDB-lite"/>
    </source>
</evidence>
<dbReference type="EMBL" id="CDMY01000475">
    <property type="protein sequence ID" value="CEM15991.1"/>
    <property type="molecule type" value="Genomic_DNA"/>
</dbReference>
<dbReference type="Gene3D" id="3.90.1410.10">
    <property type="entry name" value="set domain protein methyltransferase, domain 1"/>
    <property type="match status" value="1"/>
</dbReference>
<dbReference type="VEuPathDB" id="CryptoDB:Vbra_9384"/>
<accession>A0A0G4FP35</accession>
<dbReference type="AlphaFoldDB" id="A0A0G4FP35"/>
<dbReference type="InParanoid" id="A0A0G4FP35"/>
<dbReference type="SUPFAM" id="SSF82199">
    <property type="entry name" value="SET domain"/>
    <property type="match status" value="1"/>
</dbReference>
<dbReference type="Proteomes" id="UP000041254">
    <property type="component" value="Unassembled WGS sequence"/>
</dbReference>
<evidence type="ECO:0008006" key="4">
    <source>
        <dbReference type="Google" id="ProtNLM"/>
    </source>
</evidence>
<dbReference type="InterPro" id="IPR050600">
    <property type="entry name" value="SETD3_SETD6_MTase"/>
</dbReference>
<dbReference type="PANTHER" id="PTHR13271">
    <property type="entry name" value="UNCHARACTERIZED PUTATIVE METHYLTRANSFERASE"/>
    <property type="match status" value="1"/>
</dbReference>
<dbReference type="STRING" id="1169540.A0A0G4FP35"/>
<dbReference type="OrthoDB" id="42889at2759"/>
<gene>
    <name evidence="2" type="ORF">Vbra_9384</name>
</gene>